<evidence type="ECO:0000313" key="3">
    <source>
        <dbReference type="Proteomes" id="UP000050384"/>
    </source>
</evidence>
<evidence type="ECO:0000256" key="1">
    <source>
        <dbReference type="SAM" id="MobiDB-lite"/>
    </source>
</evidence>
<organism evidence="2 3">
    <name type="scientific">Pseudomonas syringae pv. spinaceae</name>
    <dbReference type="NCBI Taxonomy" id="264459"/>
    <lineage>
        <taxon>Bacteria</taxon>
        <taxon>Pseudomonadati</taxon>
        <taxon>Pseudomonadota</taxon>
        <taxon>Gammaproteobacteria</taxon>
        <taxon>Pseudomonadales</taxon>
        <taxon>Pseudomonadaceae</taxon>
        <taxon>Pseudomonas</taxon>
        <taxon>Pseudomonas syringae</taxon>
    </lineage>
</organism>
<sequence>MFDQLGRIARRHHNHHACERQNRSQQRARGQVVAQAGYRQPQCHHRHQRLNDAHVGGSRETCGEIRQALIHRGAEHGEDENLAQQRFDRRTVCPDRLDHEGREQQTCQRPAIKTYFSRKDHPGRSLGDSSIDRPDEHGDQWKSVLHERVVIRARCNYPPVGRECQRQCVMRRHRLQQLDYT</sequence>
<evidence type="ECO:0000313" key="2">
    <source>
        <dbReference type="EMBL" id="KPZ09950.1"/>
    </source>
</evidence>
<proteinExistence type="predicted"/>
<dbReference type="Proteomes" id="UP000050384">
    <property type="component" value="Unassembled WGS sequence"/>
</dbReference>
<name>A0A0Q0GA16_PSESX</name>
<accession>A0A0Q0GA16</accession>
<feature type="region of interest" description="Disordered" evidence="1">
    <location>
        <begin position="1"/>
        <end position="29"/>
    </location>
</feature>
<gene>
    <name evidence="2" type="ORF">ALO94_200164</name>
</gene>
<reference evidence="2 3" key="1">
    <citation type="submission" date="2015-09" db="EMBL/GenBank/DDBJ databases">
        <title>Genome announcement of multiple Pseudomonas syringae strains.</title>
        <authorList>
            <person name="Thakur S."/>
            <person name="Wang P.W."/>
            <person name="Gong Y."/>
            <person name="Weir B.S."/>
            <person name="Guttman D.S."/>
        </authorList>
    </citation>
    <scope>NUCLEOTIDE SEQUENCE [LARGE SCALE GENOMIC DNA]</scope>
    <source>
        <strain evidence="2 3">ICMP16929</strain>
    </source>
</reference>
<feature type="region of interest" description="Disordered" evidence="1">
    <location>
        <begin position="116"/>
        <end position="138"/>
    </location>
</feature>
<dbReference type="EMBL" id="LJRI01000194">
    <property type="protein sequence ID" value="KPZ09950.1"/>
    <property type="molecule type" value="Genomic_DNA"/>
</dbReference>
<protein>
    <submittedName>
        <fullName evidence="2">Peptide ABC transporter substrate-binding protein</fullName>
    </submittedName>
</protein>
<comment type="caution">
    <text evidence="2">The sequence shown here is derived from an EMBL/GenBank/DDBJ whole genome shotgun (WGS) entry which is preliminary data.</text>
</comment>
<dbReference type="AlphaFoldDB" id="A0A0Q0GA16"/>